<proteinExistence type="predicted"/>
<dbReference type="PANTHER" id="PTHR45747:SF4">
    <property type="entry name" value="HISTONE-LYSINE N-METHYLTRANSFERASE E(Z)"/>
    <property type="match status" value="1"/>
</dbReference>
<protein>
    <submittedName>
        <fullName evidence="5">Histone-lysine N-methyltransferase activity</fullName>
    </submittedName>
</protein>
<keyword evidence="1" id="KW-0805">Transcription regulation</keyword>
<feature type="compositionally biased region" description="Polar residues" evidence="3">
    <location>
        <begin position="71"/>
        <end position="84"/>
    </location>
</feature>
<dbReference type="InterPro" id="IPR045318">
    <property type="entry name" value="EZH1/2-like"/>
</dbReference>
<dbReference type="SMART" id="SM00317">
    <property type="entry name" value="SET"/>
    <property type="match status" value="1"/>
</dbReference>
<dbReference type="InterPro" id="IPR046341">
    <property type="entry name" value="SET_dom_sf"/>
</dbReference>
<dbReference type="GO" id="GO:0003682">
    <property type="term" value="F:chromatin binding"/>
    <property type="evidence" value="ECO:0007669"/>
    <property type="project" value="TreeGrafter"/>
</dbReference>
<dbReference type="InterPro" id="IPR001214">
    <property type="entry name" value="SET_dom"/>
</dbReference>
<evidence type="ECO:0000313" key="5">
    <source>
        <dbReference type="EMBL" id="GLB39383.1"/>
    </source>
</evidence>
<dbReference type="SUPFAM" id="SSF82199">
    <property type="entry name" value="SET domain"/>
    <property type="match status" value="1"/>
</dbReference>
<dbReference type="Gene3D" id="2.170.270.10">
    <property type="entry name" value="SET domain"/>
    <property type="match status" value="1"/>
</dbReference>
<name>A0A9P3UN75_LYOSH</name>
<dbReference type="PANTHER" id="PTHR45747">
    <property type="entry name" value="HISTONE-LYSINE N-METHYLTRANSFERASE E(Z)"/>
    <property type="match status" value="1"/>
</dbReference>
<dbReference type="Pfam" id="PF00856">
    <property type="entry name" value="SET"/>
    <property type="match status" value="1"/>
</dbReference>
<reference evidence="5" key="1">
    <citation type="submission" date="2022-07" db="EMBL/GenBank/DDBJ databases">
        <title>The genome of Lyophyllum shimeji provides insight into the initial evolution of ectomycorrhizal fungal genome.</title>
        <authorList>
            <person name="Kobayashi Y."/>
            <person name="Shibata T."/>
            <person name="Hirakawa H."/>
            <person name="Shigenobu S."/>
            <person name="Nishiyama T."/>
            <person name="Yamada A."/>
            <person name="Hasebe M."/>
            <person name="Kawaguchi M."/>
        </authorList>
    </citation>
    <scope>NUCLEOTIDE SEQUENCE</scope>
    <source>
        <strain evidence="5">AT787</strain>
    </source>
</reference>
<accession>A0A9P3UN75</accession>
<gene>
    <name evidence="5" type="primary">SETD7</name>
    <name evidence="5" type="ORF">LshimejAT787_0605450</name>
</gene>
<organism evidence="5 6">
    <name type="scientific">Lyophyllum shimeji</name>
    <name type="common">Hon-shimeji</name>
    <name type="synonym">Tricholoma shimeji</name>
    <dbReference type="NCBI Taxonomy" id="47721"/>
    <lineage>
        <taxon>Eukaryota</taxon>
        <taxon>Fungi</taxon>
        <taxon>Dikarya</taxon>
        <taxon>Basidiomycota</taxon>
        <taxon>Agaricomycotina</taxon>
        <taxon>Agaricomycetes</taxon>
        <taxon>Agaricomycetidae</taxon>
        <taxon>Agaricales</taxon>
        <taxon>Tricholomatineae</taxon>
        <taxon>Lyophyllaceae</taxon>
        <taxon>Lyophyllum</taxon>
    </lineage>
</organism>
<evidence type="ECO:0000256" key="3">
    <source>
        <dbReference type="SAM" id="MobiDB-lite"/>
    </source>
</evidence>
<dbReference type="GO" id="GO:0035098">
    <property type="term" value="C:ESC/E(Z) complex"/>
    <property type="evidence" value="ECO:0007669"/>
    <property type="project" value="TreeGrafter"/>
</dbReference>
<evidence type="ECO:0000256" key="2">
    <source>
        <dbReference type="ARBA" id="ARBA00023163"/>
    </source>
</evidence>
<evidence type="ECO:0000313" key="6">
    <source>
        <dbReference type="Proteomes" id="UP001063166"/>
    </source>
</evidence>
<dbReference type="PROSITE" id="PS50280">
    <property type="entry name" value="SET"/>
    <property type="match status" value="1"/>
</dbReference>
<feature type="region of interest" description="Disordered" evidence="3">
    <location>
        <begin position="583"/>
        <end position="620"/>
    </location>
</feature>
<feature type="domain" description="SET" evidence="4">
    <location>
        <begin position="462"/>
        <end position="577"/>
    </location>
</feature>
<dbReference type="Proteomes" id="UP001063166">
    <property type="component" value="Unassembled WGS sequence"/>
</dbReference>
<keyword evidence="6" id="KW-1185">Reference proteome</keyword>
<evidence type="ECO:0000256" key="1">
    <source>
        <dbReference type="ARBA" id="ARBA00023015"/>
    </source>
</evidence>
<feature type="compositionally biased region" description="Low complexity" evidence="3">
    <location>
        <begin position="55"/>
        <end position="70"/>
    </location>
</feature>
<sequence length="620" mass="68857">MTTEDSAPDSSLAKLVQQIYRSTWDDFYIWEHDHCLRTLHSLARVSPHDTTQAGSSSSSRLDSVSPAVSSVTVENRQSSDTETESFTILEYDDGDEEPQKTTVSVEIVDVTRPLDPCAPYEACTPASRNINVGDDSGHMPFIPLMDDPTFNHILHAGDYRFFEWQVLNRDPDLEVILMQTVHTLHYTHHLSSEDIDKTGVLPQLVTPKVLNASRRRDYPKWPSLTCRLPYLPPYANASPSKKLSDLLNDFCHNANCVIGYCTVHLGDMPAPQAIAPTIPTNALASSVETPCGAACFLLGNASTIGSFWTEDDVETLNMVLSFSPDLSPCNLAIICRKPCHEVFRQRGRIFADTISKTTTQRRSHRIGPVRIRDHAMPVRAARVSRTMRTASECVGVTENVPADGAAVPAQDRSSKEHAGRPGVHAIALIASAIPKSASSAKPEVNAASDICKNACIQRGDRKRTEVRQSTWGLGLFIAEEAKEEDFILEYTGELLYEVTQICRDFVSRHRGRNYLFQLNPTVSIDGTKAGNESRFINHDRKNANCHACVRLVNGEHRIGLFALRRMSPGTEILLNYGDSFFKEDRDDGEGEREAAQPPPSSLDPEIYNLDQHSSDETYSE</sequence>
<dbReference type="OrthoDB" id="6141102at2759"/>
<dbReference type="AlphaFoldDB" id="A0A9P3UN75"/>
<keyword evidence="2" id="KW-0804">Transcription</keyword>
<dbReference type="EMBL" id="BRPK01000006">
    <property type="protein sequence ID" value="GLB39383.1"/>
    <property type="molecule type" value="Genomic_DNA"/>
</dbReference>
<dbReference type="GO" id="GO:0046976">
    <property type="term" value="F:histone H3K27 methyltransferase activity"/>
    <property type="evidence" value="ECO:0007669"/>
    <property type="project" value="TreeGrafter"/>
</dbReference>
<dbReference type="GO" id="GO:0031507">
    <property type="term" value="P:heterochromatin formation"/>
    <property type="evidence" value="ECO:0007669"/>
    <property type="project" value="TreeGrafter"/>
</dbReference>
<evidence type="ECO:0000259" key="4">
    <source>
        <dbReference type="PROSITE" id="PS50280"/>
    </source>
</evidence>
<feature type="region of interest" description="Disordered" evidence="3">
    <location>
        <begin position="48"/>
        <end position="84"/>
    </location>
</feature>
<comment type="caution">
    <text evidence="5">The sequence shown here is derived from an EMBL/GenBank/DDBJ whole genome shotgun (WGS) entry which is preliminary data.</text>
</comment>